<sequence>MTVGMTTDRVFVIVGASLAGARAAQTLREEGFDGRVVLIGAEPHRPYERPALSKGYLLGKDERQKAFANEDDFYAAQGIELRLGTRVTSVDPAAHQVTLDDAETLGYDKLLLATGSSPRTLDLPGGEGPRIHHLRTIDESEALAATLRAGDPVVVIGAGWIGLEVAAAARGFGCDVTVVETDRAPLRQVLGDEVAGVFRALHEAHGVDFRFGTQARELGGIGDRVTHAVLDDNTEVPASAALIAVGITPNVELARAAGLPVDDGVVTDAALRTSDTDVYACGDVASSYHPLFHQHIRVEHWANALNGGPAAARSMLGQDVSYDRLPYFFTDQYDLGMELAGWFPRGGYDRVVFRGDPSIVDGKAPEFIAFWTRHGHVLAGMNVNVWDVQDDIQKLVRAGYTGKDVDLDRLADPSVPLDTLLAE</sequence>
<dbReference type="SUPFAM" id="SSF55424">
    <property type="entry name" value="FAD/NAD-linked reductases, dimerisation (C-terminal) domain"/>
    <property type="match status" value="1"/>
</dbReference>
<keyword evidence="3" id="KW-0274">FAD</keyword>
<dbReference type="InterPro" id="IPR050446">
    <property type="entry name" value="FAD-oxidoreductase/Apoptosis"/>
</dbReference>
<evidence type="ECO:0000313" key="8">
    <source>
        <dbReference type="Proteomes" id="UP000624325"/>
    </source>
</evidence>
<keyword evidence="2" id="KW-0285">Flavoprotein</keyword>
<organism evidence="7 8">
    <name type="scientific">Asanoa iriomotensis</name>
    <dbReference type="NCBI Taxonomy" id="234613"/>
    <lineage>
        <taxon>Bacteria</taxon>
        <taxon>Bacillati</taxon>
        <taxon>Actinomycetota</taxon>
        <taxon>Actinomycetes</taxon>
        <taxon>Micromonosporales</taxon>
        <taxon>Micromonosporaceae</taxon>
        <taxon>Asanoa</taxon>
    </lineage>
</organism>
<proteinExistence type="predicted"/>
<reference evidence="7 8" key="1">
    <citation type="submission" date="2021-01" db="EMBL/GenBank/DDBJ databases">
        <title>Whole genome shotgun sequence of Asanoa iriomotensis NBRC 100142.</title>
        <authorList>
            <person name="Komaki H."/>
            <person name="Tamura T."/>
        </authorList>
    </citation>
    <scope>NUCLEOTIDE SEQUENCE [LARGE SCALE GENOMIC DNA]</scope>
    <source>
        <strain evidence="7 8">NBRC 100142</strain>
    </source>
</reference>
<evidence type="ECO:0000259" key="5">
    <source>
        <dbReference type="Pfam" id="PF07992"/>
    </source>
</evidence>
<dbReference type="Pfam" id="PF14759">
    <property type="entry name" value="Reductase_C"/>
    <property type="match status" value="1"/>
</dbReference>
<comment type="caution">
    <text evidence="7">The sequence shown here is derived from an EMBL/GenBank/DDBJ whole genome shotgun (WGS) entry which is preliminary data.</text>
</comment>
<protein>
    <submittedName>
        <fullName evidence="7">Ferredoxin</fullName>
    </submittedName>
</protein>
<dbReference type="InterPro" id="IPR028202">
    <property type="entry name" value="Reductase_C"/>
</dbReference>
<feature type="domain" description="FAD/NAD(P)-binding" evidence="5">
    <location>
        <begin position="12"/>
        <end position="307"/>
    </location>
</feature>
<evidence type="ECO:0000256" key="3">
    <source>
        <dbReference type="ARBA" id="ARBA00022827"/>
    </source>
</evidence>
<evidence type="ECO:0000256" key="1">
    <source>
        <dbReference type="ARBA" id="ARBA00001974"/>
    </source>
</evidence>
<dbReference type="SUPFAM" id="SSF51905">
    <property type="entry name" value="FAD/NAD(P)-binding domain"/>
    <property type="match status" value="2"/>
</dbReference>
<feature type="domain" description="Reductase C-terminal" evidence="6">
    <location>
        <begin position="327"/>
        <end position="421"/>
    </location>
</feature>
<comment type="cofactor">
    <cofactor evidence="1">
        <name>FAD</name>
        <dbReference type="ChEBI" id="CHEBI:57692"/>
    </cofactor>
</comment>
<dbReference type="Proteomes" id="UP000624325">
    <property type="component" value="Unassembled WGS sequence"/>
</dbReference>
<evidence type="ECO:0000256" key="4">
    <source>
        <dbReference type="ARBA" id="ARBA00023002"/>
    </source>
</evidence>
<dbReference type="PRINTS" id="PR00411">
    <property type="entry name" value="PNDRDTASEI"/>
</dbReference>
<name>A0ABQ4C7N5_9ACTN</name>
<dbReference type="Gene3D" id="3.50.50.60">
    <property type="entry name" value="FAD/NAD(P)-binding domain"/>
    <property type="match status" value="2"/>
</dbReference>
<dbReference type="Gene3D" id="3.30.390.30">
    <property type="match status" value="1"/>
</dbReference>
<accession>A0ABQ4C7N5</accession>
<dbReference type="InterPro" id="IPR016156">
    <property type="entry name" value="FAD/NAD-linked_Rdtase_dimer_sf"/>
</dbReference>
<keyword evidence="4" id="KW-0560">Oxidoreductase</keyword>
<dbReference type="PANTHER" id="PTHR43557">
    <property type="entry name" value="APOPTOSIS-INDUCING FACTOR 1"/>
    <property type="match status" value="1"/>
</dbReference>
<gene>
    <name evidence="7" type="ORF">Air01nite_48770</name>
</gene>
<dbReference type="Pfam" id="PF07992">
    <property type="entry name" value="Pyr_redox_2"/>
    <property type="match status" value="1"/>
</dbReference>
<dbReference type="InterPro" id="IPR036188">
    <property type="entry name" value="FAD/NAD-bd_sf"/>
</dbReference>
<keyword evidence="8" id="KW-1185">Reference proteome</keyword>
<dbReference type="EMBL" id="BONC01000037">
    <property type="protein sequence ID" value="GIF58782.1"/>
    <property type="molecule type" value="Genomic_DNA"/>
</dbReference>
<dbReference type="InterPro" id="IPR023753">
    <property type="entry name" value="FAD/NAD-binding_dom"/>
</dbReference>
<dbReference type="PANTHER" id="PTHR43557:SF2">
    <property type="entry name" value="RIESKE DOMAIN-CONTAINING PROTEIN-RELATED"/>
    <property type="match status" value="1"/>
</dbReference>
<evidence type="ECO:0000256" key="2">
    <source>
        <dbReference type="ARBA" id="ARBA00022630"/>
    </source>
</evidence>
<evidence type="ECO:0000313" key="7">
    <source>
        <dbReference type="EMBL" id="GIF58782.1"/>
    </source>
</evidence>
<dbReference type="PRINTS" id="PR00368">
    <property type="entry name" value="FADPNR"/>
</dbReference>
<evidence type="ECO:0000259" key="6">
    <source>
        <dbReference type="Pfam" id="PF14759"/>
    </source>
</evidence>